<evidence type="ECO:0000256" key="7">
    <source>
        <dbReference type="ARBA" id="ARBA00022927"/>
    </source>
</evidence>
<dbReference type="SUPFAM" id="SSF48452">
    <property type="entry name" value="TPR-like"/>
    <property type="match status" value="1"/>
</dbReference>
<dbReference type="InterPro" id="IPR006822">
    <property type="entry name" value="Coatomer_esu"/>
</dbReference>
<dbReference type="GO" id="GO:0000139">
    <property type="term" value="C:Golgi membrane"/>
    <property type="evidence" value="ECO:0007669"/>
    <property type="project" value="UniProtKB-SubCell"/>
</dbReference>
<keyword evidence="7" id="KW-0653">Protein transport</keyword>
<keyword evidence="9" id="KW-0472">Membrane</keyword>
<keyword evidence="10" id="KW-0968">Cytoplasmic vesicle</keyword>
<keyword evidence="8" id="KW-0333">Golgi apparatus</keyword>
<dbReference type="eggNOG" id="KOG3081">
    <property type="taxonomic scope" value="Eukaryota"/>
</dbReference>
<dbReference type="OMA" id="MIQIICA"/>
<accession>I7MI91</accession>
<dbReference type="RefSeq" id="XP_001024240.1">
    <property type="nucleotide sequence ID" value="XM_001024240.3"/>
</dbReference>
<dbReference type="GO" id="GO:0030126">
    <property type="term" value="C:COPI vesicle coat"/>
    <property type="evidence" value="ECO:0007669"/>
    <property type="project" value="TreeGrafter"/>
</dbReference>
<evidence type="ECO:0000256" key="8">
    <source>
        <dbReference type="ARBA" id="ARBA00023034"/>
    </source>
</evidence>
<dbReference type="Pfam" id="PF04733">
    <property type="entry name" value="Coatomer_E"/>
    <property type="match status" value="1"/>
</dbReference>
<dbReference type="GeneID" id="7828377"/>
<dbReference type="GO" id="GO:0006888">
    <property type="term" value="P:endoplasmic reticulum to Golgi vesicle-mediated transport"/>
    <property type="evidence" value="ECO:0007669"/>
    <property type="project" value="TreeGrafter"/>
</dbReference>
<dbReference type="GO" id="GO:0005198">
    <property type="term" value="F:structural molecule activity"/>
    <property type="evidence" value="ECO:0007669"/>
    <property type="project" value="InterPro"/>
</dbReference>
<gene>
    <name evidence="11" type="ORF">TTHERM_00459320</name>
</gene>
<name>I7MI91_TETTS</name>
<dbReference type="EMBL" id="GG662464">
    <property type="protein sequence ID" value="EAS03995.1"/>
    <property type="molecule type" value="Genomic_DNA"/>
</dbReference>
<dbReference type="PANTHER" id="PTHR10805">
    <property type="entry name" value="COATOMER SUBUNIT EPSILON"/>
    <property type="match status" value="1"/>
</dbReference>
<evidence type="ECO:0000256" key="4">
    <source>
        <dbReference type="ARBA" id="ARBA00022448"/>
    </source>
</evidence>
<dbReference type="PANTHER" id="PTHR10805:SF0">
    <property type="entry name" value="COATOMER SUBUNIT EPSILON"/>
    <property type="match status" value="1"/>
</dbReference>
<comment type="subcellular location">
    <subcellularLocation>
        <location evidence="2">Cytoplasmic vesicle</location>
        <location evidence="2">COPI-coated vesicle membrane</location>
        <topology evidence="2">Peripheral membrane protein</topology>
        <orientation evidence="2">Cytoplasmic side</orientation>
    </subcellularLocation>
    <subcellularLocation>
        <location evidence="1">Golgi apparatus membrane</location>
        <topology evidence="1">Peripheral membrane protein</topology>
        <orientation evidence="1">Cytoplasmic side</orientation>
    </subcellularLocation>
</comment>
<evidence type="ECO:0000256" key="3">
    <source>
        <dbReference type="ARBA" id="ARBA00008827"/>
    </source>
</evidence>
<evidence type="ECO:0000256" key="6">
    <source>
        <dbReference type="ARBA" id="ARBA00022892"/>
    </source>
</evidence>
<dbReference type="GO" id="GO:0006891">
    <property type="term" value="P:intra-Golgi vesicle-mediated transport"/>
    <property type="evidence" value="ECO:0007669"/>
    <property type="project" value="TreeGrafter"/>
</dbReference>
<keyword evidence="12" id="KW-1185">Reference proteome</keyword>
<dbReference type="GO" id="GO:0006890">
    <property type="term" value="P:retrograde vesicle-mediated transport, Golgi to endoplasmic reticulum"/>
    <property type="evidence" value="ECO:0007669"/>
    <property type="project" value="InterPro"/>
</dbReference>
<evidence type="ECO:0000256" key="1">
    <source>
        <dbReference type="ARBA" id="ARBA00004255"/>
    </source>
</evidence>
<protein>
    <submittedName>
        <fullName evidence="11">Coatomer subunit epsilon</fullName>
    </submittedName>
</protein>
<comment type="similarity">
    <text evidence="3">Belongs to the COPE family.</text>
</comment>
<dbReference type="GO" id="GO:0015031">
    <property type="term" value="P:protein transport"/>
    <property type="evidence" value="ECO:0007669"/>
    <property type="project" value="UniProtKB-KW"/>
</dbReference>
<reference evidence="12" key="1">
    <citation type="journal article" date="2006" name="PLoS Biol.">
        <title>Macronuclear genome sequence of the ciliate Tetrahymena thermophila, a model eukaryote.</title>
        <authorList>
            <person name="Eisen J.A."/>
            <person name="Coyne R.S."/>
            <person name="Wu M."/>
            <person name="Wu D."/>
            <person name="Thiagarajan M."/>
            <person name="Wortman J.R."/>
            <person name="Badger J.H."/>
            <person name="Ren Q."/>
            <person name="Amedeo P."/>
            <person name="Jones K.M."/>
            <person name="Tallon L.J."/>
            <person name="Delcher A.L."/>
            <person name="Salzberg S.L."/>
            <person name="Silva J.C."/>
            <person name="Haas B.J."/>
            <person name="Majoros W.H."/>
            <person name="Farzad M."/>
            <person name="Carlton J.M."/>
            <person name="Smith R.K. Jr."/>
            <person name="Garg J."/>
            <person name="Pearlman R.E."/>
            <person name="Karrer K.M."/>
            <person name="Sun L."/>
            <person name="Manning G."/>
            <person name="Elde N.C."/>
            <person name="Turkewitz A.P."/>
            <person name="Asai D.J."/>
            <person name="Wilkes D.E."/>
            <person name="Wang Y."/>
            <person name="Cai H."/>
            <person name="Collins K."/>
            <person name="Stewart B.A."/>
            <person name="Lee S.R."/>
            <person name="Wilamowska K."/>
            <person name="Weinberg Z."/>
            <person name="Ruzzo W.L."/>
            <person name="Wloga D."/>
            <person name="Gaertig J."/>
            <person name="Frankel J."/>
            <person name="Tsao C.-C."/>
            <person name="Gorovsky M.A."/>
            <person name="Keeling P.J."/>
            <person name="Waller R.F."/>
            <person name="Patron N.J."/>
            <person name="Cherry J.M."/>
            <person name="Stover N.A."/>
            <person name="Krieger C.J."/>
            <person name="del Toro C."/>
            <person name="Ryder H.F."/>
            <person name="Williamson S.C."/>
            <person name="Barbeau R.A."/>
            <person name="Hamilton E.P."/>
            <person name="Orias E."/>
        </authorList>
    </citation>
    <scope>NUCLEOTIDE SEQUENCE [LARGE SCALE GENOMIC DNA]</scope>
    <source>
        <strain evidence="12">SB210</strain>
    </source>
</reference>
<keyword evidence="5" id="KW-0963">Cytoplasm</keyword>
<dbReference type="OrthoDB" id="310217at2759"/>
<proteinExistence type="inferred from homology"/>
<evidence type="ECO:0000256" key="2">
    <source>
        <dbReference type="ARBA" id="ARBA00004347"/>
    </source>
</evidence>
<evidence type="ECO:0000256" key="9">
    <source>
        <dbReference type="ARBA" id="ARBA00023136"/>
    </source>
</evidence>
<dbReference type="STRING" id="312017.I7MI91"/>
<dbReference type="AlphaFoldDB" id="I7MI91"/>
<keyword evidence="6" id="KW-0931">ER-Golgi transport</keyword>
<dbReference type="Gene3D" id="1.25.40.10">
    <property type="entry name" value="Tetratricopeptide repeat domain"/>
    <property type="match status" value="1"/>
</dbReference>
<evidence type="ECO:0000313" key="11">
    <source>
        <dbReference type="EMBL" id="EAS03995.1"/>
    </source>
</evidence>
<evidence type="ECO:0000313" key="12">
    <source>
        <dbReference type="Proteomes" id="UP000009168"/>
    </source>
</evidence>
<keyword evidence="4" id="KW-0813">Transport</keyword>
<dbReference type="InterPro" id="IPR011990">
    <property type="entry name" value="TPR-like_helical_dom_sf"/>
</dbReference>
<sequence>MDPQDLLDSFRQNYYLGNFSKILDKWNQTDDSQFGQHLQQINFFVARAIKFHKQYSPKHQVQFTKQPSQQLLAVAQAVNEYLTPLVTSSSESFQQLEQSFRIMTQKMNEIYQQNGQNIYSLIICCYLGLAGNDLTFFTSNEAKFRENYELLYLYILILLKNAKIEQADVKLQEMRKMNDEDVLTLLATVHILMAKEKYNDAIKYIDEIKERFGDSTKLVNIKISCYMQQQKWSEAFTLAEKLLQVMNSKDELYDKQELEVCLSNLIILGEILDKSNPDYYTQLSQINQNAPFIKKFTEMSESYQEMSTKLSLK</sequence>
<dbReference type="Proteomes" id="UP000009168">
    <property type="component" value="Unassembled WGS sequence"/>
</dbReference>
<dbReference type="HOGENOM" id="CLU_916620_0_0_1"/>
<evidence type="ECO:0000256" key="5">
    <source>
        <dbReference type="ARBA" id="ARBA00022490"/>
    </source>
</evidence>
<dbReference type="KEGG" id="tet:TTHERM_00459320"/>
<organism evidence="11 12">
    <name type="scientific">Tetrahymena thermophila (strain SB210)</name>
    <dbReference type="NCBI Taxonomy" id="312017"/>
    <lineage>
        <taxon>Eukaryota</taxon>
        <taxon>Sar</taxon>
        <taxon>Alveolata</taxon>
        <taxon>Ciliophora</taxon>
        <taxon>Intramacronucleata</taxon>
        <taxon>Oligohymenophorea</taxon>
        <taxon>Hymenostomatida</taxon>
        <taxon>Tetrahymenina</taxon>
        <taxon>Tetrahymenidae</taxon>
        <taxon>Tetrahymena</taxon>
    </lineage>
</organism>
<evidence type="ECO:0000256" key="10">
    <source>
        <dbReference type="ARBA" id="ARBA00023329"/>
    </source>
</evidence>
<dbReference type="InParanoid" id="I7MI91"/>